<reference evidence="4" key="1">
    <citation type="submission" date="2020-04" db="EMBL/GenBank/DDBJ databases">
        <authorList>
            <person name="Alioto T."/>
            <person name="Alioto T."/>
            <person name="Gomez Garrido J."/>
        </authorList>
    </citation>
    <scope>NUCLEOTIDE SEQUENCE</scope>
    <source>
        <strain evidence="4">A484AB</strain>
    </source>
</reference>
<keyword evidence="2" id="KW-0175">Coiled coil</keyword>
<gene>
    <name evidence="4" type="ORF">PACLA_8A058848</name>
</gene>
<dbReference type="InterPro" id="IPR015425">
    <property type="entry name" value="FH2_Formin"/>
</dbReference>
<dbReference type="GO" id="GO:0051015">
    <property type="term" value="F:actin filament binding"/>
    <property type="evidence" value="ECO:0007669"/>
    <property type="project" value="TreeGrafter"/>
</dbReference>
<feature type="region of interest" description="Disordered" evidence="3">
    <location>
        <begin position="192"/>
        <end position="216"/>
    </location>
</feature>
<dbReference type="InterPro" id="IPR042201">
    <property type="entry name" value="FH2_Formin_sf"/>
</dbReference>
<evidence type="ECO:0000256" key="2">
    <source>
        <dbReference type="SAM" id="Coils"/>
    </source>
</evidence>
<dbReference type="Gene3D" id="1.20.58.2220">
    <property type="entry name" value="Formin, FH2 domain"/>
    <property type="match status" value="1"/>
</dbReference>
<dbReference type="EMBL" id="CACRXK020010661">
    <property type="protein sequence ID" value="CAB4019867.1"/>
    <property type="molecule type" value="Genomic_DNA"/>
</dbReference>
<dbReference type="GO" id="GO:0016477">
    <property type="term" value="P:cell migration"/>
    <property type="evidence" value="ECO:0007669"/>
    <property type="project" value="TreeGrafter"/>
</dbReference>
<evidence type="ECO:0000256" key="1">
    <source>
        <dbReference type="ARBA" id="ARBA00023449"/>
    </source>
</evidence>
<dbReference type="InterPro" id="IPR043592">
    <property type="entry name" value="FMNL_animal"/>
</dbReference>
<accession>A0A7D9J2E2</accession>
<evidence type="ECO:0000313" key="5">
    <source>
        <dbReference type="Proteomes" id="UP001152795"/>
    </source>
</evidence>
<comment type="caution">
    <text evidence="4">The sequence shown here is derived from an EMBL/GenBank/DDBJ whole genome shotgun (WGS) entry which is preliminary data.</text>
</comment>
<feature type="coiled-coil region" evidence="2">
    <location>
        <begin position="152"/>
        <end position="179"/>
    </location>
</feature>
<protein>
    <submittedName>
        <fullName evidence="4">Formin CG32138 isoform X1</fullName>
    </submittedName>
</protein>
<feature type="compositionally biased region" description="Acidic residues" evidence="3">
    <location>
        <begin position="197"/>
        <end position="208"/>
    </location>
</feature>
<organism evidence="4 5">
    <name type="scientific">Paramuricea clavata</name>
    <name type="common">Red gorgonian</name>
    <name type="synonym">Violescent sea-whip</name>
    <dbReference type="NCBI Taxonomy" id="317549"/>
    <lineage>
        <taxon>Eukaryota</taxon>
        <taxon>Metazoa</taxon>
        <taxon>Cnidaria</taxon>
        <taxon>Anthozoa</taxon>
        <taxon>Octocorallia</taxon>
        <taxon>Malacalcyonacea</taxon>
        <taxon>Plexauridae</taxon>
        <taxon>Paramuricea</taxon>
    </lineage>
</organism>
<dbReference type="PANTHER" id="PTHR45857:SF4">
    <property type="entry name" value="FORMIN-LIKE PROTEIN"/>
    <property type="match status" value="1"/>
</dbReference>
<dbReference type="SUPFAM" id="SSF101447">
    <property type="entry name" value="Formin homology 2 domain (FH2 domain)"/>
    <property type="match status" value="1"/>
</dbReference>
<dbReference type="Proteomes" id="UP001152795">
    <property type="component" value="Unassembled WGS sequence"/>
</dbReference>
<dbReference type="GO" id="GO:0008360">
    <property type="term" value="P:regulation of cell shape"/>
    <property type="evidence" value="ECO:0007669"/>
    <property type="project" value="TreeGrafter"/>
</dbReference>
<keyword evidence="5" id="KW-1185">Reference proteome</keyword>
<dbReference type="AlphaFoldDB" id="A0A7D9J2E2"/>
<dbReference type="GO" id="GO:0030866">
    <property type="term" value="P:cortical actin cytoskeleton organization"/>
    <property type="evidence" value="ECO:0007669"/>
    <property type="project" value="TreeGrafter"/>
</dbReference>
<name>A0A7D9J2E2_PARCT</name>
<evidence type="ECO:0000313" key="4">
    <source>
        <dbReference type="EMBL" id="CAB4019867.1"/>
    </source>
</evidence>
<evidence type="ECO:0000256" key="3">
    <source>
        <dbReference type="SAM" id="MobiDB-lite"/>
    </source>
</evidence>
<comment type="similarity">
    <text evidence="1">Belongs to the formin homology family.</text>
</comment>
<sequence>MNGTRKKVAAGFKLESLYKLPDVRSTDRKMSLLNFVVTTVKTHLPELHSFAQGLDLEDATQVSKQTLSNDIQSLKKGIDLTKKERDKQTDNFVLFSFYNRAFGKVQKVSEKYRKMEEKYIDACQMFGEDGKKMEPSEFFKYFQDFINMYFKAENENDERKKQEEAQRQAEIMMRNQKNKAKTLPSIETAWNYTNDSDAYDDDEDDDDSSSGGSDSS</sequence>
<dbReference type="Pfam" id="PF02181">
    <property type="entry name" value="FH2"/>
    <property type="match status" value="1"/>
</dbReference>
<proteinExistence type="inferred from homology"/>
<dbReference type="PROSITE" id="PS51444">
    <property type="entry name" value="FH2"/>
    <property type="match status" value="1"/>
</dbReference>
<dbReference type="OrthoDB" id="1668162at2759"/>
<dbReference type="GO" id="GO:0005829">
    <property type="term" value="C:cytosol"/>
    <property type="evidence" value="ECO:0007669"/>
    <property type="project" value="TreeGrafter"/>
</dbReference>
<dbReference type="PANTHER" id="PTHR45857">
    <property type="entry name" value="FORMIN-LIKE PROTEIN"/>
    <property type="match status" value="1"/>
</dbReference>